<evidence type="ECO:0000313" key="5">
    <source>
        <dbReference type="EMBL" id="ACU59588.1"/>
    </source>
</evidence>
<dbReference type="GO" id="GO:0006352">
    <property type="term" value="P:DNA-templated transcription initiation"/>
    <property type="evidence" value="ECO:0007669"/>
    <property type="project" value="InterPro"/>
</dbReference>
<dbReference type="PANTHER" id="PTHR43133">
    <property type="entry name" value="RNA POLYMERASE ECF-TYPE SIGMA FACTO"/>
    <property type="match status" value="1"/>
</dbReference>
<dbReference type="InterPro" id="IPR039425">
    <property type="entry name" value="RNA_pol_sigma-70-like"/>
</dbReference>
<dbReference type="SUPFAM" id="SSF88946">
    <property type="entry name" value="Sigma2 domain of RNA polymerase sigma factors"/>
    <property type="match status" value="1"/>
</dbReference>
<reference evidence="5 6" key="2">
    <citation type="journal article" date="2010" name="Stand. Genomic Sci.">
        <title>Complete genome sequence of Chitinophaga pinensis type strain (UQM 2034).</title>
        <authorList>
            <person name="Glavina Del Rio T."/>
            <person name="Abt B."/>
            <person name="Spring S."/>
            <person name="Lapidus A."/>
            <person name="Nolan M."/>
            <person name="Tice H."/>
            <person name="Copeland A."/>
            <person name="Cheng J.F."/>
            <person name="Chen F."/>
            <person name="Bruce D."/>
            <person name="Goodwin L."/>
            <person name="Pitluck S."/>
            <person name="Ivanova N."/>
            <person name="Mavromatis K."/>
            <person name="Mikhailova N."/>
            <person name="Pati A."/>
            <person name="Chen A."/>
            <person name="Palaniappan K."/>
            <person name="Land M."/>
            <person name="Hauser L."/>
            <person name="Chang Y.J."/>
            <person name="Jeffries C.D."/>
            <person name="Chain P."/>
            <person name="Saunders E."/>
            <person name="Detter J.C."/>
            <person name="Brettin T."/>
            <person name="Rohde M."/>
            <person name="Goker M."/>
            <person name="Bristow J."/>
            <person name="Eisen J.A."/>
            <person name="Markowitz V."/>
            <person name="Hugenholtz P."/>
            <person name="Kyrpides N.C."/>
            <person name="Klenk H.P."/>
            <person name="Lucas S."/>
        </authorList>
    </citation>
    <scope>NUCLEOTIDE SEQUENCE [LARGE SCALE GENOMIC DNA]</scope>
    <source>
        <strain evidence="6">ATCC 43595 / DSM 2588 / LMG 13176 / NBRC 15968 / NCIMB 11800 / UQM 2034</strain>
    </source>
</reference>
<keyword evidence="2" id="KW-0731">Sigma factor</keyword>
<protein>
    <submittedName>
        <fullName evidence="5">RNA polymerase, sigma-24 subunit, ECF subfamily</fullName>
    </submittedName>
</protein>
<sequence length="201" mass="23364">MCMIDYQDDPELLHRLSNNDQLAFKMIYEKYERFLYLLAYKNLQNKEGVEDLVQEIFIALWKKRSTATTILVLKAYLIRMCEYKVWKKNNAPKKTSSLDAMSYDTASQVLGRATDDSAMEHELIYLDQLSQFKNNLAKIHGTKRADVFIKVKVELLDEEDVAQSENITVGTVRKHVATVMKYLREQVQSKNQITPNPPHSL</sequence>
<dbReference type="Gene3D" id="1.10.1740.10">
    <property type="match status" value="1"/>
</dbReference>
<keyword evidence="1" id="KW-0805">Transcription regulation</keyword>
<dbReference type="InterPro" id="IPR013325">
    <property type="entry name" value="RNA_pol_sigma_r2"/>
</dbReference>
<dbReference type="Proteomes" id="UP000002215">
    <property type="component" value="Chromosome"/>
</dbReference>
<dbReference type="KEGG" id="cpi:Cpin_2095"/>
<keyword evidence="3" id="KW-0804">Transcription</keyword>
<dbReference type="EMBL" id="CP001699">
    <property type="protein sequence ID" value="ACU59588.1"/>
    <property type="molecule type" value="Genomic_DNA"/>
</dbReference>
<evidence type="ECO:0000313" key="6">
    <source>
        <dbReference type="Proteomes" id="UP000002215"/>
    </source>
</evidence>
<evidence type="ECO:0000256" key="3">
    <source>
        <dbReference type="ARBA" id="ARBA00023163"/>
    </source>
</evidence>
<dbReference type="InterPro" id="IPR007627">
    <property type="entry name" value="RNA_pol_sigma70_r2"/>
</dbReference>
<name>A0A979G2R2_CHIPD</name>
<evidence type="ECO:0000256" key="2">
    <source>
        <dbReference type="ARBA" id="ARBA00023082"/>
    </source>
</evidence>
<evidence type="ECO:0000256" key="1">
    <source>
        <dbReference type="ARBA" id="ARBA00023015"/>
    </source>
</evidence>
<dbReference type="Pfam" id="PF04542">
    <property type="entry name" value="Sigma70_r2"/>
    <property type="match status" value="1"/>
</dbReference>
<organism evidence="5 6">
    <name type="scientific">Chitinophaga pinensis (strain ATCC 43595 / DSM 2588 / LMG 13176 / NBRC 15968 / NCIMB 11800 / UQM 2034)</name>
    <dbReference type="NCBI Taxonomy" id="485918"/>
    <lineage>
        <taxon>Bacteria</taxon>
        <taxon>Pseudomonadati</taxon>
        <taxon>Bacteroidota</taxon>
        <taxon>Chitinophagia</taxon>
        <taxon>Chitinophagales</taxon>
        <taxon>Chitinophagaceae</taxon>
        <taxon>Chitinophaga</taxon>
    </lineage>
</organism>
<gene>
    <name evidence="5" type="ordered locus">Cpin_2095</name>
</gene>
<accession>A0A979G2R2</accession>
<evidence type="ECO:0000259" key="4">
    <source>
        <dbReference type="Pfam" id="PF04542"/>
    </source>
</evidence>
<dbReference type="PANTHER" id="PTHR43133:SF46">
    <property type="entry name" value="RNA POLYMERASE SIGMA-70 FACTOR ECF SUBFAMILY"/>
    <property type="match status" value="1"/>
</dbReference>
<feature type="domain" description="RNA polymerase sigma-70 region 2" evidence="4">
    <location>
        <begin position="27"/>
        <end position="80"/>
    </location>
</feature>
<proteinExistence type="predicted"/>
<reference evidence="6" key="1">
    <citation type="submission" date="2009-08" db="EMBL/GenBank/DDBJ databases">
        <title>The complete genome of Chitinophaga pinensis DSM 2588.</title>
        <authorList>
            <consortium name="US DOE Joint Genome Institute (JGI-PGF)"/>
            <person name="Lucas S."/>
            <person name="Copeland A."/>
            <person name="Lapidus A."/>
            <person name="Glavina del Rio T."/>
            <person name="Dalin E."/>
            <person name="Tice H."/>
            <person name="Bruce D."/>
            <person name="Goodwin L."/>
            <person name="Pitluck S."/>
            <person name="Kyrpides N."/>
            <person name="Mavromatis K."/>
            <person name="Ivanova N."/>
            <person name="Mikhailova N."/>
            <person name="Sims D."/>
            <person name="Meinche L."/>
            <person name="Brettin T."/>
            <person name="Detter J.C."/>
            <person name="Han C."/>
            <person name="Larimer F."/>
            <person name="Land M."/>
            <person name="Hauser L."/>
            <person name="Markowitz V."/>
            <person name="Cheng J.-F."/>
            <person name="Hugenholtz P."/>
            <person name="Woyke T."/>
            <person name="Wu D."/>
            <person name="Spring S."/>
            <person name="Klenk H.-P."/>
            <person name="Eisen J.A."/>
        </authorList>
    </citation>
    <scope>NUCLEOTIDE SEQUENCE [LARGE SCALE GENOMIC DNA]</scope>
    <source>
        <strain evidence="6">ATCC 43595 / DSM 2588 / LMG 13176 / NBRC 15968 / NCIMB 11800 / UQM 2034</strain>
    </source>
</reference>
<dbReference type="OrthoDB" id="1100095at2"/>
<dbReference type="AlphaFoldDB" id="A0A979G2R2"/>
<dbReference type="GO" id="GO:0016987">
    <property type="term" value="F:sigma factor activity"/>
    <property type="evidence" value="ECO:0007669"/>
    <property type="project" value="UniProtKB-KW"/>
</dbReference>